<dbReference type="EMBL" id="NEVK01000008">
    <property type="protein sequence ID" value="OZI16605.1"/>
    <property type="molecule type" value="Genomic_DNA"/>
</dbReference>
<keyword evidence="7 9" id="KW-0408">Iron</keyword>
<dbReference type="GO" id="GO:0020037">
    <property type="term" value="F:heme binding"/>
    <property type="evidence" value="ECO:0007669"/>
    <property type="project" value="InterPro"/>
</dbReference>
<dbReference type="Proteomes" id="UP000216947">
    <property type="component" value="Unassembled WGS sequence"/>
</dbReference>
<dbReference type="GO" id="GO:0009055">
    <property type="term" value="F:electron transfer activity"/>
    <property type="evidence" value="ECO:0007669"/>
    <property type="project" value="InterPro"/>
</dbReference>
<feature type="binding site" description="axial binding residue" evidence="9">
    <location>
        <position position="61"/>
    </location>
    <ligand>
        <name>heme c</name>
        <dbReference type="ChEBI" id="CHEBI:61717"/>
        <label>1</label>
    </ligand>
    <ligandPart>
        <name>Fe</name>
        <dbReference type="ChEBI" id="CHEBI:18248"/>
    </ligandPart>
</feature>
<dbReference type="InterPro" id="IPR036909">
    <property type="entry name" value="Cyt_c-like_dom_sf"/>
</dbReference>
<dbReference type="PIRSF" id="PIRSF000005">
    <property type="entry name" value="Cytochrome_c4"/>
    <property type="match status" value="1"/>
</dbReference>
<dbReference type="InterPro" id="IPR050597">
    <property type="entry name" value="Cytochrome_c_Oxidase_Subunit"/>
</dbReference>
<dbReference type="Pfam" id="PF00034">
    <property type="entry name" value="Cytochrom_C"/>
    <property type="match status" value="2"/>
</dbReference>
<evidence type="ECO:0000256" key="6">
    <source>
        <dbReference type="ARBA" id="ARBA00022982"/>
    </source>
</evidence>
<sequence length="233" mass="24483">MKRVLSRMLVASGLMLGASVISPSFAADGAAGPAKPDAAKGAQLYDQGDASRGIVACASCHGPAGNSSIPANPNLAAQPHEYLVKQLADFQTKEGADKPLRNGPDGNPSPMTPMAQNLTPEDMQNVAFYLTQQSLQQPATAGHEDLVELGRKIWRGGLPERNVPACAACHGANGAGIPAQYPRLAGQFPSYIEEQLKLFRSGDRGNNAVMQEIADRMSDADIKAVSDYAAGLR</sequence>
<dbReference type="InterPro" id="IPR024167">
    <property type="entry name" value="Cytochrome_c4-like"/>
</dbReference>
<evidence type="ECO:0000256" key="10">
    <source>
        <dbReference type="SAM" id="MobiDB-lite"/>
    </source>
</evidence>
<comment type="subcellular location">
    <subcellularLocation>
        <location evidence="1">Periplasm</location>
    </subcellularLocation>
</comment>
<dbReference type="AlphaFoldDB" id="A0A261QUY6"/>
<dbReference type="PANTHER" id="PTHR33751">
    <property type="entry name" value="CBB3-TYPE CYTOCHROME C OXIDASE SUBUNIT FIXP"/>
    <property type="match status" value="1"/>
</dbReference>
<evidence type="ECO:0000256" key="4">
    <source>
        <dbReference type="ARBA" id="ARBA00022723"/>
    </source>
</evidence>
<reference evidence="14" key="1">
    <citation type="submission" date="2017-05" db="EMBL/GenBank/DDBJ databases">
        <title>Complete and WGS of Bordetella genogroups.</title>
        <authorList>
            <person name="Spilker T."/>
            <person name="Lipuma J."/>
        </authorList>
    </citation>
    <scope>NUCLEOTIDE SEQUENCE [LARGE SCALE GENOMIC DNA]</scope>
    <source>
        <strain evidence="14">AU18089</strain>
    </source>
</reference>
<dbReference type="OrthoDB" id="9773456at2"/>
<feature type="binding site" description="covalent" evidence="8">
    <location>
        <position position="60"/>
    </location>
    <ligand>
        <name>heme c</name>
        <dbReference type="ChEBI" id="CHEBI:61717"/>
        <label>1</label>
    </ligand>
</feature>
<keyword evidence="2" id="KW-0813">Transport</keyword>
<proteinExistence type="predicted"/>
<accession>A0A261QUY6</accession>
<evidence type="ECO:0000256" key="8">
    <source>
        <dbReference type="PIRSR" id="PIRSR000005-1"/>
    </source>
</evidence>
<gene>
    <name evidence="13" type="ORF">CAL19_18200</name>
</gene>
<feature type="domain" description="Cytochrome c" evidence="12">
    <location>
        <begin position="145"/>
        <end position="233"/>
    </location>
</feature>
<evidence type="ECO:0000259" key="12">
    <source>
        <dbReference type="PROSITE" id="PS51007"/>
    </source>
</evidence>
<comment type="caution">
    <text evidence="13">The sequence shown here is derived from an EMBL/GenBank/DDBJ whole genome shotgun (WGS) entry which is preliminary data.</text>
</comment>
<protein>
    <submittedName>
        <fullName evidence="13">Cytochrome c4</fullName>
    </submittedName>
</protein>
<dbReference type="GO" id="GO:0042597">
    <property type="term" value="C:periplasmic space"/>
    <property type="evidence" value="ECO:0007669"/>
    <property type="project" value="UniProtKB-SubCell"/>
</dbReference>
<feature type="domain" description="Cytochrome c" evidence="12">
    <location>
        <begin position="36"/>
        <end position="134"/>
    </location>
</feature>
<feature type="signal peptide" evidence="11">
    <location>
        <begin position="1"/>
        <end position="26"/>
    </location>
</feature>
<dbReference type="GO" id="GO:0005506">
    <property type="term" value="F:iron ion binding"/>
    <property type="evidence" value="ECO:0007669"/>
    <property type="project" value="InterPro"/>
</dbReference>
<feature type="chain" id="PRO_5013102569" evidence="11">
    <location>
        <begin position="27"/>
        <end position="233"/>
    </location>
</feature>
<feature type="binding site" description="covalent" evidence="8">
    <location>
        <position position="57"/>
    </location>
    <ligand>
        <name>heme c</name>
        <dbReference type="ChEBI" id="CHEBI:61717"/>
        <label>1</label>
    </ligand>
</feature>
<feature type="binding site" description="covalent" evidence="8">
    <location>
        <position position="166"/>
    </location>
    <ligand>
        <name>heme c</name>
        <dbReference type="ChEBI" id="CHEBI:61717"/>
        <label>2</label>
    </ligand>
</feature>
<evidence type="ECO:0000256" key="5">
    <source>
        <dbReference type="ARBA" id="ARBA00022764"/>
    </source>
</evidence>
<keyword evidence="4 9" id="KW-0479">Metal-binding</keyword>
<keyword evidence="14" id="KW-1185">Reference proteome</keyword>
<dbReference type="PROSITE" id="PS51007">
    <property type="entry name" value="CYTC"/>
    <property type="match status" value="2"/>
</dbReference>
<evidence type="ECO:0000256" key="11">
    <source>
        <dbReference type="SAM" id="SignalP"/>
    </source>
</evidence>
<name>A0A261QUY6_9BORD</name>
<evidence type="ECO:0000313" key="14">
    <source>
        <dbReference type="Proteomes" id="UP000216947"/>
    </source>
</evidence>
<keyword evidence="5" id="KW-0574">Periplasm</keyword>
<keyword evidence="6" id="KW-0249">Electron transport</keyword>
<feature type="binding site" description="axial binding residue" evidence="9">
    <location>
        <position position="170"/>
    </location>
    <ligand>
        <name>heme c</name>
        <dbReference type="ChEBI" id="CHEBI:61717"/>
        <label>2</label>
    </ligand>
    <ligandPart>
        <name>Fe</name>
        <dbReference type="ChEBI" id="CHEBI:18248"/>
    </ligandPart>
</feature>
<keyword evidence="11" id="KW-0732">Signal</keyword>
<dbReference type="Gene3D" id="1.10.760.10">
    <property type="entry name" value="Cytochrome c-like domain"/>
    <property type="match status" value="2"/>
</dbReference>
<dbReference type="SUPFAM" id="SSF46626">
    <property type="entry name" value="Cytochrome c"/>
    <property type="match status" value="2"/>
</dbReference>
<evidence type="ECO:0000256" key="3">
    <source>
        <dbReference type="ARBA" id="ARBA00022617"/>
    </source>
</evidence>
<evidence type="ECO:0000256" key="7">
    <source>
        <dbReference type="ARBA" id="ARBA00023004"/>
    </source>
</evidence>
<feature type="binding site" description="axial binding residue" evidence="9">
    <location>
        <position position="111"/>
    </location>
    <ligand>
        <name>heme c</name>
        <dbReference type="ChEBI" id="CHEBI:61717"/>
        <label>1</label>
    </ligand>
    <ligandPart>
        <name>Fe</name>
        <dbReference type="ChEBI" id="CHEBI:18248"/>
    </ligandPart>
</feature>
<evidence type="ECO:0000256" key="2">
    <source>
        <dbReference type="ARBA" id="ARBA00022448"/>
    </source>
</evidence>
<dbReference type="InterPro" id="IPR009056">
    <property type="entry name" value="Cyt_c-like_dom"/>
</dbReference>
<feature type="binding site" description="axial binding residue" evidence="9">
    <location>
        <position position="210"/>
    </location>
    <ligand>
        <name>heme c</name>
        <dbReference type="ChEBI" id="CHEBI:61717"/>
        <label>2</label>
    </ligand>
    <ligandPart>
        <name>Fe</name>
        <dbReference type="ChEBI" id="CHEBI:18248"/>
    </ligandPart>
</feature>
<keyword evidence="3 8" id="KW-0349">Heme</keyword>
<evidence type="ECO:0000256" key="1">
    <source>
        <dbReference type="ARBA" id="ARBA00004418"/>
    </source>
</evidence>
<evidence type="ECO:0000256" key="9">
    <source>
        <dbReference type="PIRSR" id="PIRSR000005-2"/>
    </source>
</evidence>
<dbReference type="PANTHER" id="PTHR33751:SF9">
    <property type="entry name" value="CYTOCHROME C4"/>
    <property type="match status" value="1"/>
</dbReference>
<dbReference type="RefSeq" id="WP_026639664.1">
    <property type="nucleotide sequence ID" value="NZ_NEVI01000023.1"/>
</dbReference>
<feature type="region of interest" description="Disordered" evidence="10">
    <location>
        <begin position="95"/>
        <end position="117"/>
    </location>
</feature>
<feature type="binding site" description="covalent" evidence="8">
    <location>
        <position position="169"/>
    </location>
    <ligand>
        <name>heme c</name>
        <dbReference type="ChEBI" id="CHEBI:61717"/>
        <label>2</label>
    </ligand>
</feature>
<evidence type="ECO:0000313" key="13">
    <source>
        <dbReference type="EMBL" id="OZI16605.1"/>
    </source>
</evidence>
<organism evidence="13 14">
    <name type="scientific">Bordetella genomosp. 7</name>
    <dbReference type="NCBI Taxonomy" id="1416805"/>
    <lineage>
        <taxon>Bacteria</taxon>
        <taxon>Pseudomonadati</taxon>
        <taxon>Pseudomonadota</taxon>
        <taxon>Betaproteobacteria</taxon>
        <taxon>Burkholderiales</taxon>
        <taxon>Alcaligenaceae</taxon>
        <taxon>Bordetella</taxon>
    </lineage>
</organism>
<comment type="PTM">
    <text evidence="8">Binds 2 heme c groups covalently per subunit.</text>
</comment>